<gene>
    <name evidence="1" type="ORF">D0Y65_030725</name>
</gene>
<organism evidence="1 2">
    <name type="scientific">Glycine soja</name>
    <name type="common">Wild soybean</name>
    <dbReference type="NCBI Taxonomy" id="3848"/>
    <lineage>
        <taxon>Eukaryota</taxon>
        <taxon>Viridiplantae</taxon>
        <taxon>Streptophyta</taxon>
        <taxon>Embryophyta</taxon>
        <taxon>Tracheophyta</taxon>
        <taxon>Spermatophyta</taxon>
        <taxon>Magnoliopsida</taxon>
        <taxon>eudicotyledons</taxon>
        <taxon>Gunneridae</taxon>
        <taxon>Pentapetalae</taxon>
        <taxon>rosids</taxon>
        <taxon>fabids</taxon>
        <taxon>Fabales</taxon>
        <taxon>Fabaceae</taxon>
        <taxon>Papilionoideae</taxon>
        <taxon>50 kb inversion clade</taxon>
        <taxon>NPAAA clade</taxon>
        <taxon>indigoferoid/millettioid clade</taxon>
        <taxon>Phaseoleae</taxon>
        <taxon>Glycine</taxon>
        <taxon>Glycine subgen. Soja</taxon>
    </lineage>
</organism>
<dbReference type="Proteomes" id="UP000289340">
    <property type="component" value="Chromosome 11"/>
</dbReference>
<accession>A0A445I514</accession>
<evidence type="ECO:0000313" key="2">
    <source>
        <dbReference type="Proteomes" id="UP000289340"/>
    </source>
</evidence>
<dbReference type="EMBL" id="QZWG01000011">
    <property type="protein sequence ID" value="RZB81100.1"/>
    <property type="molecule type" value="Genomic_DNA"/>
</dbReference>
<proteinExistence type="predicted"/>
<reference evidence="1 2" key="1">
    <citation type="submission" date="2018-09" db="EMBL/GenBank/DDBJ databases">
        <title>A high-quality reference genome of wild soybean provides a powerful tool to mine soybean genomes.</title>
        <authorList>
            <person name="Xie M."/>
            <person name="Chung C.Y.L."/>
            <person name="Li M.-W."/>
            <person name="Wong F.-L."/>
            <person name="Chan T.-F."/>
            <person name="Lam H.-M."/>
        </authorList>
    </citation>
    <scope>NUCLEOTIDE SEQUENCE [LARGE SCALE GENOMIC DNA]</scope>
    <source>
        <strain evidence="2">cv. W05</strain>
        <tissue evidence="1">Hypocotyl of etiolated seedlings</tissue>
    </source>
</reference>
<dbReference type="AlphaFoldDB" id="A0A445I514"/>
<evidence type="ECO:0000313" key="1">
    <source>
        <dbReference type="EMBL" id="RZB81100.1"/>
    </source>
</evidence>
<keyword evidence="2" id="KW-1185">Reference proteome</keyword>
<protein>
    <submittedName>
        <fullName evidence="1">Uncharacterized protein</fullName>
    </submittedName>
</protein>
<sequence length="56" mass="6588">MAFHTTIINSHHDHFSLICVPKDELLTTMPTLSWSPTDTINTWRPIFLFSFFDIHL</sequence>
<comment type="caution">
    <text evidence="1">The sequence shown here is derived from an EMBL/GenBank/DDBJ whole genome shotgun (WGS) entry which is preliminary data.</text>
</comment>
<name>A0A445I514_GLYSO</name>